<dbReference type="EMBL" id="MSAE01000057">
    <property type="protein sequence ID" value="PUX08028.1"/>
    <property type="molecule type" value="Genomic_DNA"/>
</dbReference>
<dbReference type="GeneID" id="92214020"/>
<protein>
    <recommendedName>
        <fullName evidence="5">Arc family DNA-binding protein</fullName>
    </recommendedName>
</protein>
<evidence type="ECO:0000313" key="4">
    <source>
        <dbReference type="Proteomes" id="UP000469927"/>
    </source>
</evidence>
<dbReference type="AlphaFoldDB" id="A0A2T7AIX9"/>
<proteinExistence type="predicted"/>
<evidence type="ECO:0000313" key="2">
    <source>
        <dbReference type="EMBL" id="PUX08028.1"/>
    </source>
</evidence>
<comment type="caution">
    <text evidence="2">The sequence shown here is derived from an EMBL/GenBank/DDBJ whole genome shotgun (WGS) entry which is preliminary data.</text>
</comment>
<evidence type="ECO:0000313" key="3">
    <source>
        <dbReference type="Proteomes" id="UP000244378"/>
    </source>
</evidence>
<sequence>MTAAVLNVKINTDLKEKLRQYAEQNSETLSAATEKLLLKALVLADEDDAVSGEEIDSQHTEEDISPLSVKEIKALRKLLKKKK</sequence>
<evidence type="ECO:0000313" key="1">
    <source>
        <dbReference type="EMBL" id="KAB0881692.1"/>
    </source>
</evidence>
<reference evidence="2 3" key="1">
    <citation type="submission" date="2016-12" db="EMBL/GenBank/DDBJ databases">
        <title>Analysis of the Molecular Diversity Among Cronobacter Species Isolated from Filth Flies Using a Pan Genomic DNA Microarray.</title>
        <authorList>
            <person name="Pava-Ripoll M."/>
            <person name="Tall B."/>
            <person name="Farber J."/>
            <person name="Fanning S."/>
            <person name="Lehner A."/>
            <person name="Stephan R."/>
            <person name="Pagotto F."/>
            <person name="Iverson C."/>
            <person name="Ziobro G."/>
            <person name="Miller A."/>
            <person name="Pearson R."/>
            <person name="Yan Q."/>
            <person name="Kim M."/>
            <person name="Jeong S."/>
            <person name="Park J."/>
            <person name="Jun S."/>
            <person name="Choi H."/>
            <person name="Chung T."/>
            <person name="Yoo Y."/>
            <person name="Park E."/>
            <person name="Hwang S."/>
            <person name="Lee B."/>
            <person name="Sathyamoorthy V."/>
            <person name="Carter L."/>
            <person name="Mammel M."/>
            <person name="Jackson S."/>
            <person name="Kothary M."/>
            <person name="Patel I."/>
            <person name="Grim C."/>
            <person name="Gopinath G."/>
            <person name="Gangiredla J."/>
            <person name="Chase H."/>
        </authorList>
    </citation>
    <scope>NUCLEOTIDE SEQUENCE [LARGE SCALE GENOMIC DNA]</scope>
    <source>
        <strain evidence="2 3">MOD1-Md1s</strain>
    </source>
</reference>
<dbReference type="RefSeq" id="WP_007755637.1">
    <property type="nucleotide sequence ID" value="NZ_CP187979.1"/>
</dbReference>
<accession>A0A2T7AIX9</accession>
<organism evidence="2 3">
    <name type="scientific">Cronobacter muytjensii</name>
    <dbReference type="NCBI Taxonomy" id="413501"/>
    <lineage>
        <taxon>Bacteria</taxon>
        <taxon>Pseudomonadati</taxon>
        <taxon>Pseudomonadota</taxon>
        <taxon>Gammaproteobacteria</taxon>
        <taxon>Enterobacterales</taxon>
        <taxon>Enterobacteriaceae</taxon>
        <taxon>Cronobacter</taxon>
    </lineage>
</organism>
<dbReference type="Proteomes" id="UP000469927">
    <property type="component" value="Unassembled WGS sequence"/>
</dbReference>
<reference evidence="1 4" key="2">
    <citation type="submission" date="2019-08" db="EMBL/GenBank/DDBJ databases">
        <title>Prevalence, distribution, and phylogeny of type two toxin-antitoxin genes possessed by Cronobacter species where C. sakazakii homologs follow sequence type lineages.</title>
        <authorList>
            <person name="Finkelstein S."/>
            <person name="Negrete F."/>
            <person name="Jang H."/>
            <person name="Gopinath G.R."/>
            <person name="Tall B.D."/>
        </authorList>
    </citation>
    <scope>NUCLEOTIDE SEQUENCE [LARGE SCALE GENOMIC DNA]</scope>
    <source>
        <strain evidence="1 4">MOD1_GK1257</strain>
    </source>
</reference>
<dbReference type="EMBL" id="WAGD01000022">
    <property type="protein sequence ID" value="KAB0881692.1"/>
    <property type="molecule type" value="Genomic_DNA"/>
</dbReference>
<dbReference type="Proteomes" id="UP000244378">
    <property type="component" value="Unassembled WGS sequence"/>
</dbReference>
<dbReference type="OrthoDB" id="6566331at2"/>
<name>A0A2T7AIX9_9ENTR</name>
<evidence type="ECO:0008006" key="5">
    <source>
        <dbReference type="Google" id="ProtNLM"/>
    </source>
</evidence>
<keyword evidence="4" id="KW-1185">Reference proteome</keyword>
<gene>
    <name evidence="2" type="ORF">AUN14_20415</name>
    <name evidence="1" type="ORF">FZI19_08870</name>
</gene>